<gene>
    <name evidence="1" type="ORF">BDN72DRAFT_333888</name>
</gene>
<keyword evidence="2" id="KW-1185">Reference proteome</keyword>
<protein>
    <submittedName>
        <fullName evidence="1">Uncharacterized protein</fullName>
    </submittedName>
</protein>
<evidence type="ECO:0000313" key="1">
    <source>
        <dbReference type="EMBL" id="TFK72323.1"/>
    </source>
</evidence>
<name>A0ACD3B216_9AGAR</name>
<dbReference type="Proteomes" id="UP000308600">
    <property type="component" value="Unassembled WGS sequence"/>
</dbReference>
<reference evidence="1 2" key="1">
    <citation type="journal article" date="2019" name="Nat. Ecol. Evol.">
        <title>Megaphylogeny resolves global patterns of mushroom evolution.</title>
        <authorList>
            <person name="Varga T."/>
            <person name="Krizsan K."/>
            <person name="Foldi C."/>
            <person name="Dima B."/>
            <person name="Sanchez-Garcia M."/>
            <person name="Sanchez-Ramirez S."/>
            <person name="Szollosi G.J."/>
            <person name="Szarkandi J.G."/>
            <person name="Papp V."/>
            <person name="Albert L."/>
            <person name="Andreopoulos W."/>
            <person name="Angelini C."/>
            <person name="Antonin V."/>
            <person name="Barry K.W."/>
            <person name="Bougher N.L."/>
            <person name="Buchanan P."/>
            <person name="Buyck B."/>
            <person name="Bense V."/>
            <person name="Catcheside P."/>
            <person name="Chovatia M."/>
            <person name="Cooper J."/>
            <person name="Damon W."/>
            <person name="Desjardin D."/>
            <person name="Finy P."/>
            <person name="Geml J."/>
            <person name="Haridas S."/>
            <person name="Hughes K."/>
            <person name="Justo A."/>
            <person name="Karasinski D."/>
            <person name="Kautmanova I."/>
            <person name="Kiss B."/>
            <person name="Kocsube S."/>
            <person name="Kotiranta H."/>
            <person name="LaButti K.M."/>
            <person name="Lechner B.E."/>
            <person name="Liimatainen K."/>
            <person name="Lipzen A."/>
            <person name="Lukacs Z."/>
            <person name="Mihaltcheva S."/>
            <person name="Morgado L.N."/>
            <person name="Niskanen T."/>
            <person name="Noordeloos M.E."/>
            <person name="Ohm R.A."/>
            <person name="Ortiz-Santana B."/>
            <person name="Ovrebo C."/>
            <person name="Racz N."/>
            <person name="Riley R."/>
            <person name="Savchenko A."/>
            <person name="Shiryaev A."/>
            <person name="Soop K."/>
            <person name="Spirin V."/>
            <person name="Szebenyi C."/>
            <person name="Tomsovsky M."/>
            <person name="Tulloss R.E."/>
            <person name="Uehling J."/>
            <person name="Grigoriev I.V."/>
            <person name="Vagvolgyi C."/>
            <person name="Papp T."/>
            <person name="Martin F.M."/>
            <person name="Miettinen O."/>
            <person name="Hibbett D.S."/>
            <person name="Nagy L.G."/>
        </authorList>
    </citation>
    <scope>NUCLEOTIDE SEQUENCE [LARGE SCALE GENOMIC DNA]</scope>
    <source>
        <strain evidence="1 2">NL-1719</strain>
    </source>
</reference>
<organism evidence="1 2">
    <name type="scientific">Pluteus cervinus</name>
    <dbReference type="NCBI Taxonomy" id="181527"/>
    <lineage>
        <taxon>Eukaryota</taxon>
        <taxon>Fungi</taxon>
        <taxon>Dikarya</taxon>
        <taxon>Basidiomycota</taxon>
        <taxon>Agaricomycotina</taxon>
        <taxon>Agaricomycetes</taxon>
        <taxon>Agaricomycetidae</taxon>
        <taxon>Agaricales</taxon>
        <taxon>Pluteineae</taxon>
        <taxon>Pluteaceae</taxon>
        <taxon>Pluteus</taxon>
    </lineage>
</organism>
<accession>A0ACD3B216</accession>
<evidence type="ECO:0000313" key="2">
    <source>
        <dbReference type="Proteomes" id="UP000308600"/>
    </source>
</evidence>
<proteinExistence type="predicted"/>
<sequence>MTSETDSEPKTEPKTRRKFIEKVKIPEQWTLTITKEDLLLYLIALYVRSTLRWSIIQCASRLIPPISVYAKRQFSSAFWINLALWLILYLPAVVHAWYIISCGLDDGDRESRWRWRYRWKNRRLERRYSI</sequence>
<dbReference type="EMBL" id="ML208286">
    <property type="protein sequence ID" value="TFK72323.1"/>
    <property type="molecule type" value="Genomic_DNA"/>
</dbReference>